<keyword evidence="1" id="KW-0472">Membrane</keyword>
<evidence type="ECO:0000313" key="2">
    <source>
        <dbReference type="EMBL" id="MBB6092911.1"/>
    </source>
</evidence>
<proteinExistence type="predicted"/>
<reference evidence="2 3" key="1">
    <citation type="submission" date="2020-08" db="EMBL/GenBank/DDBJ databases">
        <title>Genomic Encyclopedia of Type Strains, Phase IV (KMG-IV): sequencing the most valuable type-strain genomes for metagenomic binning, comparative biology and taxonomic classification.</title>
        <authorList>
            <person name="Goeker M."/>
        </authorList>
    </citation>
    <scope>NUCLEOTIDE SEQUENCE [LARGE SCALE GENOMIC DNA]</scope>
    <source>
        <strain evidence="2 3">DSM 26723</strain>
    </source>
</reference>
<keyword evidence="1" id="KW-1133">Transmembrane helix</keyword>
<keyword evidence="3" id="KW-1185">Reference proteome</keyword>
<dbReference type="RefSeq" id="WP_184330786.1">
    <property type="nucleotide sequence ID" value="NZ_JACHHZ010000002.1"/>
</dbReference>
<sequence>MKRDKWFEAKWRYLRRFGPLAIAGLVVAVIGFAISAQWLVAIGFLLTVPWFLWVVLIPIYHWKDRYIGERTTLWGALLVIETSGWMKIVYWFRHVLPDRKRAGRYANVD</sequence>
<evidence type="ECO:0000256" key="1">
    <source>
        <dbReference type="SAM" id="Phobius"/>
    </source>
</evidence>
<dbReference type="EMBL" id="JACHHZ010000002">
    <property type="protein sequence ID" value="MBB6092911.1"/>
    <property type="molecule type" value="Genomic_DNA"/>
</dbReference>
<comment type="caution">
    <text evidence="2">The sequence shown here is derived from an EMBL/GenBank/DDBJ whole genome shotgun (WGS) entry which is preliminary data.</text>
</comment>
<feature type="transmembrane region" description="Helical" evidence="1">
    <location>
        <begin position="73"/>
        <end position="92"/>
    </location>
</feature>
<accession>A0A841HI97</accession>
<evidence type="ECO:0000313" key="3">
    <source>
        <dbReference type="Proteomes" id="UP000588068"/>
    </source>
</evidence>
<dbReference type="AlphaFoldDB" id="A0A841HI97"/>
<feature type="transmembrane region" description="Helical" evidence="1">
    <location>
        <begin position="20"/>
        <end position="53"/>
    </location>
</feature>
<dbReference type="Proteomes" id="UP000588068">
    <property type="component" value="Unassembled WGS sequence"/>
</dbReference>
<keyword evidence="1" id="KW-0812">Transmembrane</keyword>
<organism evidence="2 3">
    <name type="scientific">Povalibacter uvarum</name>
    <dbReference type="NCBI Taxonomy" id="732238"/>
    <lineage>
        <taxon>Bacteria</taxon>
        <taxon>Pseudomonadati</taxon>
        <taxon>Pseudomonadota</taxon>
        <taxon>Gammaproteobacteria</taxon>
        <taxon>Steroidobacterales</taxon>
        <taxon>Steroidobacteraceae</taxon>
        <taxon>Povalibacter</taxon>
    </lineage>
</organism>
<name>A0A841HI97_9GAMM</name>
<gene>
    <name evidence="2" type="ORF">HNQ60_001789</name>
</gene>
<protein>
    <submittedName>
        <fullName evidence="2">ABC-type transport system involved in cytochrome bd biosynthesis fused ATPase/permease subunit</fullName>
    </submittedName>
</protein>